<dbReference type="AlphaFoldDB" id="A0A1E5G2K0"/>
<proteinExistence type="predicted"/>
<reference evidence="2 3" key="1">
    <citation type="submission" date="2016-09" db="EMBL/GenBank/DDBJ databases">
        <title>Draft genome sequence for the type strain of Desulfuribacillus alkaliarsenatis AHT28, an obligately anaerobic, sulfidogenic bacterium isolated from Russian soda lake sediments.</title>
        <authorList>
            <person name="Abin C.A."/>
            <person name="Hollibaugh J.T."/>
        </authorList>
    </citation>
    <scope>NUCLEOTIDE SEQUENCE [LARGE SCALE GENOMIC DNA]</scope>
    <source>
        <strain evidence="2 3">AHT28</strain>
    </source>
</reference>
<organism evidence="2 3">
    <name type="scientific">Desulfuribacillus alkaliarsenatis</name>
    <dbReference type="NCBI Taxonomy" id="766136"/>
    <lineage>
        <taxon>Bacteria</taxon>
        <taxon>Bacillati</taxon>
        <taxon>Bacillota</taxon>
        <taxon>Desulfuribacillia</taxon>
        <taxon>Desulfuribacillales</taxon>
        <taxon>Desulfuribacillaceae</taxon>
        <taxon>Desulfuribacillus</taxon>
    </lineage>
</organism>
<accession>A0A1E5G2K0</accession>
<dbReference type="RefSeq" id="WP_069642999.1">
    <property type="nucleotide sequence ID" value="NZ_MIJE01000017.1"/>
</dbReference>
<dbReference type="EMBL" id="MIJE01000017">
    <property type="protein sequence ID" value="OEF97206.1"/>
    <property type="molecule type" value="Genomic_DNA"/>
</dbReference>
<dbReference type="Proteomes" id="UP000094296">
    <property type="component" value="Unassembled WGS sequence"/>
</dbReference>
<gene>
    <name evidence="2" type="ORF">BHF68_14860</name>
</gene>
<sequence>METYSTLVWVILGMAVVTYVPRMIPMVYLSDREIPSWLNEWLGYIPVTVLAALLFPILFMENGSLSILQNPYLLAALPTFIVGFWTKNIFITVLVGMASVVAIRFFI</sequence>
<evidence type="ECO:0000256" key="1">
    <source>
        <dbReference type="SAM" id="Phobius"/>
    </source>
</evidence>
<protein>
    <submittedName>
        <fullName evidence="2">Branched chain amino acid ABC transporter</fullName>
    </submittedName>
</protein>
<feature type="transmembrane region" description="Helical" evidence="1">
    <location>
        <begin position="80"/>
        <end position="106"/>
    </location>
</feature>
<dbReference type="InterPro" id="IPR008407">
    <property type="entry name" value="Brnchd-chn_aa_trnsp_AzlD"/>
</dbReference>
<dbReference type="OrthoDB" id="7870017at2"/>
<dbReference type="Pfam" id="PF05437">
    <property type="entry name" value="AzlD"/>
    <property type="match status" value="1"/>
</dbReference>
<keyword evidence="1" id="KW-0472">Membrane</keyword>
<evidence type="ECO:0000313" key="3">
    <source>
        <dbReference type="Proteomes" id="UP000094296"/>
    </source>
</evidence>
<keyword evidence="3" id="KW-1185">Reference proteome</keyword>
<comment type="caution">
    <text evidence="2">The sequence shown here is derived from an EMBL/GenBank/DDBJ whole genome shotgun (WGS) entry which is preliminary data.</text>
</comment>
<evidence type="ECO:0000313" key="2">
    <source>
        <dbReference type="EMBL" id="OEF97206.1"/>
    </source>
</evidence>
<dbReference type="STRING" id="766136.BHF68_14860"/>
<name>A0A1E5G2K0_9FIRM</name>
<keyword evidence="1" id="KW-1133">Transmembrane helix</keyword>
<keyword evidence="1" id="KW-0812">Transmembrane</keyword>
<feature type="transmembrane region" description="Helical" evidence="1">
    <location>
        <begin position="41"/>
        <end position="60"/>
    </location>
</feature>
<feature type="transmembrane region" description="Helical" evidence="1">
    <location>
        <begin position="6"/>
        <end position="29"/>
    </location>
</feature>